<dbReference type="InterPro" id="IPR036259">
    <property type="entry name" value="MFS_trans_sf"/>
</dbReference>
<feature type="transmembrane region" description="Helical" evidence="6">
    <location>
        <begin position="543"/>
        <end position="565"/>
    </location>
</feature>
<dbReference type="Gene3D" id="1.20.1250.20">
    <property type="entry name" value="MFS general substrate transporter like domains"/>
    <property type="match status" value="2"/>
</dbReference>
<dbReference type="RefSeq" id="XP_066800804.1">
    <property type="nucleotide sequence ID" value="XM_066949031.1"/>
</dbReference>
<dbReference type="AlphaFoldDB" id="A0AAW0YK54"/>
<evidence type="ECO:0000256" key="6">
    <source>
        <dbReference type="SAM" id="Phobius"/>
    </source>
</evidence>
<dbReference type="InterPro" id="IPR011701">
    <property type="entry name" value="MFS"/>
</dbReference>
<evidence type="ECO:0000313" key="9">
    <source>
        <dbReference type="Proteomes" id="UP001388673"/>
    </source>
</evidence>
<feature type="transmembrane region" description="Helical" evidence="6">
    <location>
        <begin position="222"/>
        <end position="240"/>
    </location>
</feature>
<dbReference type="PANTHER" id="PTHR42718">
    <property type="entry name" value="MAJOR FACILITATOR SUPERFAMILY MULTIDRUG TRANSPORTER MFSC"/>
    <property type="match status" value="1"/>
</dbReference>
<organism evidence="8 9">
    <name type="scientific">Kwoniella newhampshirensis</name>
    <dbReference type="NCBI Taxonomy" id="1651941"/>
    <lineage>
        <taxon>Eukaryota</taxon>
        <taxon>Fungi</taxon>
        <taxon>Dikarya</taxon>
        <taxon>Basidiomycota</taxon>
        <taxon>Agaricomycotina</taxon>
        <taxon>Tremellomycetes</taxon>
        <taxon>Tremellales</taxon>
        <taxon>Cryptococcaceae</taxon>
        <taxon>Kwoniella</taxon>
    </lineage>
</organism>
<name>A0AAW0YK54_9TREE</name>
<dbReference type="GeneID" id="92183200"/>
<dbReference type="PANTHER" id="PTHR42718:SF1">
    <property type="entry name" value="LOW AFFINITY AMMONIUM TRANSPORTER"/>
    <property type="match status" value="1"/>
</dbReference>
<dbReference type="GO" id="GO:0022857">
    <property type="term" value="F:transmembrane transporter activity"/>
    <property type="evidence" value="ECO:0007669"/>
    <property type="project" value="InterPro"/>
</dbReference>
<evidence type="ECO:0000256" key="4">
    <source>
        <dbReference type="ARBA" id="ARBA00023136"/>
    </source>
</evidence>
<feature type="region of interest" description="Disordered" evidence="5">
    <location>
        <begin position="1"/>
        <end position="49"/>
    </location>
</feature>
<dbReference type="CDD" id="cd17476">
    <property type="entry name" value="MFS_Amf1_MDR_like"/>
    <property type="match status" value="1"/>
</dbReference>
<evidence type="ECO:0000259" key="7">
    <source>
        <dbReference type="PROSITE" id="PS50850"/>
    </source>
</evidence>
<dbReference type="PROSITE" id="PS50850">
    <property type="entry name" value="MFS"/>
    <property type="match status" value="1"/>
</dbReference>
<dbReference type="FunFam" id="1.20.1250.20:FF:000506">
    <property type="entry name" value="MFS transporter, putative"/>
    <property type="match status" value="1"/>
</dbReference>
<feature type="transmembrane region" description="Helical" evidence="6">
    <location>
        <begin position="585"/>
        <end position="605"/>
    </location>
</feature>
<feature type="transmembrane region" description="Helical" evidence="6">
    <location>
        <begin position="377"/>
        <end position="395"/>
    </location>
</feature>
<sequence length="635" mass="68364">MSGLGQPMNHERNDNAQCSKAGVPAVVTTPTESRIDDDAATAAAAPKWVDSETTLCQKGMSNSTSLDPALKTDCERQPSRMNLGNLKGSALTTSQHSQSDDTSDRVTNDISDIVATPNDSTPSNPPPASEMEKSIGTPPGQPHFLDNKSALFKLIFITTACATQLLAQAQFGMLVFPLHDVGASLGTQDPGEMSWIAASYGLTVGMFLVMSGRLGDLYGPKLFWKIGLVVIVFANIGSGFCKSPIPFDICRALTGLGSAFALPNALAILGRTFPPGKTRNRAFATLGALAPAGFWVGGAIASIFAQLVSVRWIWWFIAIFTFVFLLIGLYVLPPDTPHPDPLSRRFDYIGAILLALSLGFFNFSWNQAALAGWSDPVVYVILIASLLCFPAFFFWERRVGKAALIPVEVLTKQSLLVYLTLWLGWMSLGVLILYTTFFLYNIRGYHRPLTVTAQIFPLVPAGIVAALSVPWLLHNLPGHLIFLIAMLFFMICNLLGATAPTHGIYWGNTMFSLITGAIGPDLSFSTGQLIVSNAVDHEFQGIAAGMVSMITNYSMSIGLGMAGTVERYVKGDGTSTHDVLKGYRAAFYFATGLGALATVIVALFVRMPKQLHHGSGHGEEKDQEDPRGELVGGQV</sequence>
<keyword evidence="9" id="KW-1185">Reference proteome</keyword>
<feature type="transmembrane region" description="Helical" evidence="6">
    <location>
        <begin position="345"/>
        <end position="365"/>
    </location>
</feature>
<evidence type="ECO:0000256" key="2">
    <source>
        <dbReference type="ARBA" id="ARBA00022692"/>
    </source>
</evidence>
<feature type="transmembrane region" description="Helical" evidence="6">
    <location>
        <begin position="312"/>
        <end position="333"/>
    </location>
</feature>
<protein>
    <recommendedName>
        <fullName evidence="7">Major facilitator superfamily (MFS) profile domain-containing protein</fullName>
    </recommendedName>
</protein>
<feature type="transmembrane region" description="Helical" evidence="6">
    <location>
        <begin position="151"/>
        <end position="173"/>
    </location>
</feature>
<feature type="transmembrane region" description="Helical" evidence="6">
    <location>
        <begin position="452"/>
        <end position="473"/>
    </location>
</feature>
<dbReference type="Pfam" id="PF07690">
    <property type="entry name" value="MFS_1"/>
    <property type="match status" value="1"/>
</dbReference>
<gene>
    <name evidence="8" type="ORF">IAR55_005942</name>
</gene>
<feature type="transmembrane region" description="Helical" evidence="6">
    <location>
        <begin position="282"/>
        <end position="306"/>
    </location>
</feature>
<keyword evidence="2 6" id="KW-0812">Transmembrane</keyword>
<evidence type="ECO:0000313" key="8">
    <source>
        <dbReference type="EMBL" id="KAK8846854.1"/>
    </source>
</evidence>
<dbReference type="SUPFAM" id="SSF103473">
    <property type="entry name" value="MFS general substrate transporter"/>
    <property type="match status" value="1"/>
</dbReference>
<accession>A0AAW0YK54</accession>
<evidence type="ECO:0000256" key="1">
    <source>
        <dbReference type="ARBA" id="ARBA00004141"/>
    </source>
</evidence>
<evidence type="ECO:0000256" key="3">
    <source>
        <dbReference type="ARBA" id="ARBA00022989"/>
    </source>
</evidence>
<dbReference type="KEGG" id="kne:92183200"/>
<dbReference type="Proteomes" id="UP001388673">
    <property type="component" value="Unassembled WGS sequence"/>
</dbReference>
<feature type="transmembrane region" description="Helical" evidence="6">
    <location>
        <begin position="480"/>
        <end position="499"/>
    </location>
</feature>
<dbReference type="EMBL" id="JBCAWK010000011">
    <property type="protein sequence ID" value="KAK8846854.1"/>
    <property type="molecule type" value="Genomic_DNA"/>
</dbReference>
<feature type="transmembrane region" description="Helical" evidence="6">
    <location>
        <begin position="415"/>
        <end position="440"/>
    </location>
</feature>
<comment type="caution">
    <text evidence="8">The sequence shown here is derived from an EMBL/GenBank/DDBJ whole genome shotgun (WGS) entry which is preliminary data.</text>
</comment>
<dbReference type="GO" id="GO:0016020">
    <property type="term" value="C:membrane"/>
    <property type="evidence" value="ECO:0007669"/>
    <property type="project" value="UniProtKB-SubCell"/>
</dbReference>
<feature type="compositionally biased region" description="Basic and acidic residues" evidence="5">
    <location>
        <begin position="98"/>
        <end position="107"/>
    </location>
</feature>
<comment type="subcellular location">
    <subcellularLocation>
        <location evidence="1">Membrane</location>
        <topology evidence="1">Multi-pass membrane protein</topology>
    </subcellularLocation>
</comment>
<feature type="transmembrane region" description="Helical" evidence="6">
    <location>
        <begin position="193"/>
        <end position="210"/>
    </location>
</feature>
<keyword evidence="3 6" id="KW-1133">Transmembrane helix</keyword>
<feature type="compositionally biased region" description="Basic and acidic residues" evidence="5">
    <location>
        <begin position="616"/>
        <end position="628"/>
    </location>
</feature>
<feature type="transmembrane region" description="Helical" evidence="6">
    <location>
        <begin position="252"/>
        <end position="270"/>
    </location>
</feature>
<reference evidence="8 9" key="1">
    <citation type="journal article" date="2024" name="bioRxiv">
        <title>Comparative genomics of Cryptococcus and Kwoniella reveals pathogenesis evolution and contrasting karyotype dynamics via intercentromeric recombination or chromosome fusion.</title>
        <authorList>
            <person name="Coelho M.A."/>
            <person name="David-Palma M."/>
            <person name="Shea T."/>
            <person name="Bowers K."/>
            <person name="McGinley-Smith S."/>
            <person name="Mohammad A.W."/>
            <person name="Gnirke A."/>
            <person name="Yurkov A.M."/>
            <person name="Nowrousian M."/>
            <person name="Sun S."/>
            <person name="Cuomo C.A."/>
            <person name="Heitman J."/>
        </authorList>
    </citation>
    <scope>NUCLEOTIDE SEQUENCE [LARGE SCALE GENOMIC DNA]</scope>
    <source>
        <strain evidence="8 9">CBS 13917</strain>
    </source>
</reference>
<evidence type="ECO:0000256" key="5">
    <source>
        <dbReference type="SAM" id="MobiDB-lite"/>
    </source>
</evidence>
<proteinExistence type="predicted"/>
<feature type="region of interest" description="Disordered" evidence="5">
    <location>
        <begin position="79"/>
        <end position="140"/>
    </location>
</feature>
<feature type="region of interest" description="Disordered" evidence="5">
    <location>
        <begin position="612"/>
        <end position="635"/>
    </location>
</feature>
<dbReference type="InterPro" id="IPR020846">
    <property type="entry name" value="MFS_dom"/>
</dbReference>
<keyword evidence="4 6" id="KW-0472">Membrane</keyword>
<feature type="domain" description="Major facilitator superfamily (MFS) profile" evidence="7">
    <location>
        <begin position="156"/>
        <end position="609"/>
    </location>
</feature>